<gene>
    <name evidence="15" type="primary">cobA</name>
    <name evidence="15" type="ORF">E4P33_02700</name>
</gene>
<dbReference type="GO" id="GO:0051287">
    <property type="term" value="F:NAD binding"/>
    <property type="evidence" value="ECO:0007669"/>
    <property type="project" value="InterPro"/>
</dbReference>
<dbReference type="InterPro" id="IPR035996">
    <property type="entry name" value="4pyrrol_Methylase_sf"/>
</dbReference>
<dbReference type="GO" id="GO:0032259">
    <property type="term" value="P:methylation"/>
    <property type="evidence" value="ECO:0007669"/>
    <property type="project" value="UniProtKB-KW"/>
</dbReference>
<dbReference type="Gene3D" id="3.40.50.720">
    <property type="entry name" value="NAD(P)-binding Rossmann-like Domain"/>
    <property type="match status" value="1"/>
</dbReference>
<evidence type="ECO:0000256" key="7">
    <source>
        <dbReference type="ARBA" id="ARBA00023027"/>
    </source>
</evidence>
<feature type="active site" description="Proton acceptor" evidence="12">
    <location>
        <position position="255"/>
    </location>
</feature>
<dbReference type="InterPro" id="IPR006367">
    <property type="entry name" value="Sirohaem_synthase_N"/>
</dbReference>
<evidence type="ECO:0000256" key="6">
    <source>
        <dbReference type="ARBA" id="ARBA00023002"/>
    </source>
</evidence>
<keyword evidence="7" id="KW-0520">NAD</keyword>
<dbReference type="PANTHER" id="PTHR45790">
    <property type="entry name" value="SIROHEME SYNTHASE-RELATED"/>
    <property type="match status" value="1"/>
</dbReference>
<reference evidence="15 16" key="1">
    <citation type="submission" date="2019-03" db="EMBL/GenBank/DDBJ databases">
        <title>Genome Sequencing and Assembly of Various Microbes Isolated from Alder Root Nodule.</title>
        <authorList>
            <person name="Swanson E."/>
            <person name="Sevigny J.L."/>
            <person name="Pesce C."/>
            <person name="Davis I."/>
            <person name="Kleiner V."/>
            <person name="Tisa L."/>
        </authorList>
    </citation>
    <scope>NUCLEOTIDE SEQUENCE [LARGE SCALE GENOMIC DNA]</scope>
    <source>
        <strain evidence="15 16">4R-31</strain>
    </source>
</reference>
<dbReference type="GO" id="GO:0004851">
    <property type="term" value="F:uroporphyrin-III C-methyltransferase activity"/>
    <property type="evidence" value="ECO:0007669"/>
    <property type="project" value="UniProtKB-EC"/>
</dbReference>
<evidence type="ECO:0000256" key="5">
    <source>
        <dbReference type="ARBA" id="ARBA00022691"/>
    </source>
</evidence>
<dbReference type="FunFam" id="3.40.1010.10:FF:000001">
    <property type="entry name" value="Siroheme synthase"/>
    <property type="match status" value="1"/>
</dbReference>
<dbReference type="GO" id="GO:0009236">
    <property type="term" value="P:cobalamin biosynthetic process"/>
    <property type="evidence" value="ECO:0007669"/>
    <property type="project" value="UniProtKB-KW"/>
</dbReference>
<keyword evidence="9" id="KW-0627">Porphyrin biosynthesis</keyword>
<keyword evidence="8" id="KW-0456">Lyase</keyword>
<dbReference type="Gene3D" id="3.40.1010.10">
    <property type="entry name" value="Cobalt-precorrin-4 Transmethylase, Domain 1"/>
    <property type="match status" value="1"/>
</dbReference>
<keyword evidence="2" id="KW-0169">Cobalamin biosynthesis</keyword>
<evidence type="ECO:0000256" key="10">
    <source>
        <dbReference type="ARBA" id="ARBA00023268"/>
    </source>
</evidence>
<comment type="caution">
    <text evidence="15">The sequence shown here is derived from an EMBL/GenBank/DDBJ whole genome shotgun (WGS) entry which is preliminary data.</text>
</comment>
<keyword evidence="10" id="KW-0511">Multifunctional enzyme</keyword>
<evidence type="ECO:0000313" key="16">
    <source>
        <dbReference type="Proteomes" id="UP000298017"/>
    </source>
</evidence>
<feature type="domain" description="Tetrapyrrole methylase" evidence="14">
    <location>
        <begin position="224"/>
        <end position="428"/>
    </location>
</feature>
<dbReference type="Pfam" id="PF00590">
    <property type="entry name" value="TP_methylase"/>
    <property type="match status" value="1"/>
</dbReference>
<keyword evidence="4 15" id="KW-0808">Transferase</keyword>
<protein>
    <submittedName>
        <fullName evidence="15">Uroporphyrinogen-III C-methyltransferase</fullName>
        <ecNumber evidence="15">2.1.1.107</ecNumber>
    </submittedName>
</protein>
<evidence type="ECO:0000256" key="13">
    <source>
        <dbReference type="SAM" id="MobiDB-lite"/>
    </source>
</evidence>
<dbReference type="CDD" id="cd11642">
    <property type="entry name" value="SUMT"/>
    <property type="match status" value="1"/>
</dbReference>
<dbReference type="RefSeq" id="WP_135010078.1">
    <property type="nucleotide sequence ID" value="NZ_JAYEXM010000004.1"/>
</dbReference>
<evidence type="ECO:0000259" key="14">
    <source>
        <dbReference type="Pfam" id="PF00590"/>
    </source>
</evidence>
<evidence type="ECO:0000256" key="1">
    <source>
        <dbReference type="ARBA" id="ARBA00005010"/>
    </source>
</evidence>
<dbReference type="Pfam" id="PF13241">
    <property type="entry name" value="NAD_binding_7"/>
    <property type="match status" value="1"/>
</dbReference>
<dbReference type="NCBIfam" id="NF004790">
    <property type="entry name" value="PRK06136.1"/>
    <property type="match status" value="1"/>
</dbReference>
<comment type="pathway">
    <text evidence="1">Porphyrin-containing compound metabolism; siroheme biosynthesis; sirohydrochlorin from precorrin-2: step 1/1.</text>
</comment>
<dbReference type="GO" id="GO:0051266">
    <property type="term" value="F:sirohydrochlorin ferrochelatase activity"/>
    <property type="evidence" value="ECO:0007669"/>
    <property type="project" value="InterPro"/>
</dbReference>
<dbReference type="SUPFAM" id="SSF53790">
    <property type="entry name" value="Tetrapyrrole methylase"/>
    <property type="match status" value="1"/>
</dbReference>
<evidence type="ECO:0000313" key="15">
    <source>
        <dbReference type="EMBL" id="TFI02533.1"/>
    </source>
</evidence>
<name>A0AAX2SBD2_KOCRH</name>
<keyword evidence="16" id="KW-1185">Reference proteome</keyword>
<feature type="region of interest" description="Disordered" evidence="13">
    <location>
        <begin position="205"/>
        <end position="226"/>
    </location>
</feature>
<dbReference type="InterPro" id="IPR014777">
    <property type="entry name" value="4pyrrole_Mease_sub1"/>
</dbReference>
<dbReference type="NCBIfam" id="TIGR01470">
    <property type="entry name" value="cysG_Nterm"/>
    <property type="match status" value="1"/>
</dbReference>
<organism evidence="15 16">
    <name type="scientific">Kocuria rhizophila</name>
    <dbReference type="NCBI Taxonomy" id="72000"/>
    <lineage>
        <taxon>Bacteria</taxon>
        <taxon>Bacillati</taxon>
        <taxon>Actinomycetota</taxon>
        <taxon>Actinomycetes</taxon>
        <taxon>Micrococcales</taxon>
        <taxon>Micrococcaceae</taxon>
        <taxon>Kocuria</taxon>
    </lineage>
</organism>
<dbReference type="InterPro" id="IPR050161">
    <property type="entry name" value="Siro_Cobalamin_biosynth"/>
</dbReference>
<evidence type="ECO:0000256" key="4">
    <source>
        <dbReference type="ARBA" id="ARBA00022679"/>
    </source>
</evidence>
<dbReference type="InterPro" id="IPR000878">
    <property type="entry name" value="4pyrrol_Mease"/>
</dbReference>
<evidence type="ECO:0000256" key="2">
    <source>
        <dbReference type="ARBA" id="ARBA00022573"/>
    </source>
</evidence>
<keyword evidence="5" id="KW-0949">S-adenosyl-L-methionine</keyword>
<comment type="catalytic activity">
    <reaction evidence="11">
        <text>precorrin-2 + NAD(+) = sirohydrochlorin + NADH + 2 H(+)</text>
        <dbReference type="Rhea" id="RHEA:15613"/>
        <dbReference type="ChEBI" id="CHEBI:15378"/>
        <dbReference type="ChEBI" id="CHEBI:57540"/>
        <dbReference type="ChEBI" id="CHEBI:57945"/>
        <dbReference type="ChEBI" id="CHEBI:58351"/>
        <dbReference type="ChEBI" id="CHEBI:58827"/>
        <dbReference type="EC" id="1.3.1.76"/>
    </reaction>
</comment>
<feature type="active site" description="Proton donor" evidence="12">
    <location>
        <position position="277"/>
    </location>
</feature>
<proteinExistence type="predicted"/>
<evidence type="ECO:0000256" key="3">
    <source>
        <dbReference type="ARBA" id="ARBA00022603"/>
    </source>
</evidence>
<dbReference type="InterPro" id="IPR014776">
    <property type="entry name" value="4pyrrole_Mease_sub2"/>
</dbReference>
<feature type="region of interest" description="Disordered" evidence="13">
    <location>
        <begin position="151"/>
        <end position="192"/>
    </location>
</feature>
<evidence type="ECO:0000256" key="9">
    <source>
        <dbReference type="ARBA" id="ARBA00023244"/>
    </source>
</evidence>
<dbReference type="InterPro" id="IPR012409">
    <property type="entry name" value="Sirohaem_synth"/>
</dbReference>
<dbReference type="EC" id="2.1.1.107" evidence="15"/>
<keyword evidence="3 15" id="KW-0489">Methyltransferase</keyword>
<dbReference type="GO" id="GO:0019354">
    <property type="term" value="P:siroheme biosynthetic process"/>
    <property type="evidence" value="ECO:0007669"/>
    <property type="project" value="InterPro"/>
</dbReference>
<evidence type="ECO:0000256" key="11">
    <source>
        <dbReference type="ARBA" id="ARBA00047561"/>
    </source>
</evidence>
<dbReference type="NCBIfam" id="TIGR01469">
    <property type="entry name" value="cobA_cysG_Cterm"/>
    <property type="match status" value="1"/>
</dbReference>
<dbReference type="GO" id="GO:0043115">
    <property type="term" value="F:precorrin-2 dehydrogenase activity"/>
    <property type="evidence" value="ECO:0007669"/>
    <property type="project" value="UniProtKB-EC"/>
</dbReference>
<accession>A0AAX2SBD2</accession>
<keyword evidence="6" id="KW-0560">Oxidoreductase</keyword>
<evidence type="ECO:0000256" key="12">
    <source>
        <dbReference type="PIRSR" id="PIRSR036426-1"/>
    </source>
</evidence>
<dbReference type="EMBL" id="SPNK01000002">
    <property type="protein sequence ID" value="TFI02533.1"/>
    <property type="molecule type" value="Genomic_DNA"/>
</dbReference>
<dbReference type="InterPro" id="IPR036291">
    <property type="entry name" value="NAD(P)-bd_dom_sf"/>
</dbReference>
<dbReference type="PIRSF" id="PIRSF036426">
    <property type="entry name" value="Sirohaem_synth"/>
    <property type="match status" value="1"/>
</dbReference>
<sequence length="458" mass="47924">MTYPLGLNLSGRRVLVVGAGPVAARRVPALLTEGAAVELVAPGAHEDLRALAEAGELTWHRRGFRPEDVAGAWLVLAHTDSPAVQDLVTRTAEQHRVFCVTGGDAAASSAWVPAVARAHGVTVAVNAGGDPRRAKAVTAWIAARLETGEIPVRARRSREGASSPGGTDGPAPPSSAGPSPHQGGRVAPGPRIDWTDEARIGDVPAQLGSRSSDHLEPDAQQPGTVALVGGGPGDPGLLTVRGRHLLAGADVVVADRLGPTDLLPALAEHAEIIDVGKRAGYHKVTQDRINQTLVDQARSGRRVVRLKGGDPYVFGRGGEEVEFCHAHGIATEVVPGVTSAISVPAAAGIPVTHRDMAHGFTVITAHEELRHVPYREGHTLILMMGVRGLARTAETLLAARYPRDLPVAVVERGWTPTQRTTLAPLADVARTAEERGVRAPAVILVGRVAALGRTDPRP</sequence>
<evidence type="ECO:0000256" key="8">
    <source>
        <dbReference type="ARBA" id="ARBA00023239"/>
    </source>
</evidence>
<dbReference type="Gene3D" id="3.30.950.10">
    <property type="entry name" value="Methyltransferase, Cobalt-precorrin-4 Transmethylase, Domain 2"/>
    <property type="match status" value="1"/>
</dbReference>
<dbReference type="SUPFAM" id="SSF51735">
    <property type="entry name" value="NAD(P)-binding Rossmann-fold domains"/>
    <property type="match status" value="1"/>
</dbReference>
<dbReference type="InterPro" id="IPR006366">
    <property type="entry name" value="CobA/CysG_C"/>
</dbReference>
<dbReference type="Proteomes" id="UP000298017">
    <property type="component" value="Unassembled WGS sequence"/>
</dbReference>
<dbReference type="PANTHER" id="PTHR45790:SF3">
    <property type="entry name" value="S-ADENOSYL-L-METHIONINE-DEPENDENT UROPORPHYRINOGEN III METHYLTRANSFERASE, CHLOROPLASTIC"/>
    <property type="match status" value="1"/>
</dbReference>
<dbReference type="AlphaFoldDB" id="A0AAX2SBD2"/>